<evidence type="ECO:0000256" key="2">
    <source>
        <dbReference type="ARBA" id="ARBA00022536"/>
    </source>
</evidence>
<dbReference type="RefSeq" id="XP_009009376.1">
    <property type="nucleotide sequence ID" value="XM_009011128.1"/>
</dbReference>
<evidence type="ECO:0000313" key="10">
    <source>
        <dbReference type="EnsemblMetazoa" id="HelroP62081"/>
    </source>
</evidence>
<dbReference type="PROSITE" id="PS50026">
    <property type="entry name" value="EGF_3"/>
    <property type="match status" value="1"/>
</dbReference>
<evidence type="ECO:0000313" key="9">
    <source>
        <dbReference type="EMBL" id="ESO12656.1"/>
    </source>
</evidence>
<feature type="domain" description="EGF-like" evidence="8">
    <location>
        <begin position="7"/>
        <end position="44"/>
    </location>
</feature>
<dbReference type="AlphaFoldDB" id="T1FWV4"/>
<evidence type="ECO:0000313" key="11">
    <source>
        <dbReference type="Proteomes" id="UP000015101"/>
    </source>
</evidence>
<dbReference type="Pfam" id="PF00008">
    <property type="entry name" value="EGF"/>
    <property type="match status" value="1"/>
</dbReference>
<dbReference type="InterPro" id="IPR050372">
    <property type="entry name" value="Neurexin-related_CASP"/>
</dbReference>
<accession>T1FWV4</accession>
<dbReference type="CTD" id="20213302"/>
<evidence type="ECO:0000256" key="6">
    <source>
        <dbReference type="ARBA" id="ARBA00023157"/>
    </source>
</evidence>
<dbReference type="EnsemblMetazoa" id="HelroT62081">
    <property type="protein sequence ID" value="HelroP62081"/>
    <property type="gene ID" value="HelroG62081"/>
</dbReference>
<dbReference type="KEGG" id="hro:HELRODRAFT_62081"/>
<dbReference type="OMA" id="IMIVENR"/>
<evidence type="ECO:0000256" key="7">
    <source>
        <dbReference type="PROSITE-ProRule" id="PRU00076"/>
    </source>
</evidence>
<keyword evidence="11" id="KW-1185">Reference proteome</keyword>
<evidence type="ECO:0000259" key="8">
    <source>
        <dbReference type="PROSITE" id="PS50026"/>
    </source>
</evidence>
<dbReference type="InterPro" id="IPR001791">
    <property type="entry name" value="Laminin_G"/>
</dbReference>
<reference evidence="11" key="1">
    <citation type="submission" date="2012-12" db="EMBL/GenBank/DDBJ databases">
        <authorList>
            <person name="Hellsten U."/>
            <person name="Grimwood J."/>
            <person name="Chapman J.A."/>
            <person name="Shapiro H."/>
            <person name="Aerts A."/>
            <person name="Otillar R.P."/>
            <person name="Terry A.Y."/>
            <person name="Boore J.L."/>
            <person name="Simakov O."/>
            <person name="Marletaz F."/>
            <person name="Cho S.-J."/>
            <person name="Edsinger-Gonzales E."/>
            <person name="Havlak P."/>
            <person name="Kuo D.-H."/>
            <person name="Larsson T."/>
            <person name="Lv J."/>
            <person name="Arendt D."/>
            <person name="Savage R."/>
            <person name="Osoegawa K."/>
            <person name="de Jong P."/>
            <person name="Lindberg D.R."/>
            <person name="Seaver E.C."/>
            <person name="Weisblat D.A."/>
            <person name="Putnam N.H."/>
            <person name="Grigoriev I.V."/>
            <person name="Rokhsar D.S."/>
        </authorList>
    </citation>
    <scope>NUCLEOTIDE SEQUENCE</scope>
</reference>
<dbReference type="CDD" id="cd00054">
    <property type="entry name" value="EGF_CA"/>
    <property type="match status" value="1"/>
</dbReference>
<dbReference type="STRING" id="6412.T1FWV4"/>
<dbReference type="PANTHER" id="PTHR15036">
    <property type="entry name" value="PIKACHURIN-LIKE PROTEIN"/>
    <property type="match status" value="1"/>
</dbReference>
<dbReference type="PANTHER" id="PTHR15036:SF89">
    <property type="entry name" value="NEUREXIN 1, ISOFORM F"/>
    <property type="match status" value="1"/>
</dbReference>
<dbReference type="InterPro" id="IPR000742">
    <property type="entry name" value="EGF"/>
</dbReference>
<keyword evidence="2 7" id="KW-0245">EGF-like domain</keyword>
<reference evidence="9 11" key="2">
    <citation type="journal article" date="2013" name="Nature">
        <title>Insights into bilaterian evolution from three spiralian genomes.</title>
        <authorList>
            <person name="Simakov O."/>
            <person name="Marletaz F."/>
            <person name="Cho S.J."/>
            <person name="Edsinger-Gonzales E."/>
            <person name="Havlak P."/>
            <person name="Hellsten U."/>
            <person name="Kuo D.H."/>
            <person name="Larsson T."/>
            <person name="Lv J."/>
            <person name="Arendt D."/>
            <person name="Savage R."/>
            <person name="Osoegawa K."/>
            <person name="de Jong P."/>
            <person name="Grimwood J."/>
            <person name="Chapman J.A."/>
            <person name="Shapiro H."/>
            <person name="Aerts A."/>
            <person name="Otillar R.P."/>
            <person name="Terry A.Y."/>
            <person name="Boore J.L."/>
            <person name="Grigoriev I.V."/>
            <person name="Lindberg D.R."/>
            <person name="Seaver E.C."/>
            <person name="Weisblat D.A."/>
            <person name="Putnam N.H."/>
            <person name="Rokhsar D.S."/>
        </authorList>
    </citation>
    <scope>NUCLEOTIDE SEQUENCE</scope>
</reference>
<dbReference type="SUPFAM" id="SSF49899">
    <property type="entry name" value="Concanavalin A-like lectins/glucanases"/>
    <property type="match status" value="1"/>
</dbReference>
<organism evidence="10 11">
    <name type="scientific">Helobdella robusta</name>
    <name type="common">Californian leech</name>
    <dbReference type="NCBI Taxonomy" id="6412"/>
    <lineage>
        <taxon>Eukaryota</taxon>
        <taxon>Metazoa</taxon>
        <taxon>Spiralia</taxon>
        <taxon>Lophotrochozoa</taxon>
        <taxon>Annelida</taxon>
        <taxon>Clitellata</taxon>
        <taxon>Hirudinea</taxon>
        <taxon>Rhynchobdellida</taxon>
        <taxon>Glossiphoniidae</taxon>
        <taxon>Helobdella</taxon>
    </lineage>
</organism>
<dbReference type="InterPro" id="IPR013320">
    <property type="entry name" value="ConA-like_dom_sf"/>
</dbReference>
<sequence>MQSNAGPTMMCQVGTCHNGGICVQQWSHFYCDCNMTSYSGKLCNESSLGLLFVHPSGGLISMMMSDGQKKSSKKDSICFGLQTNYNGNAVIVRLASKTSGDFNNGYMVVNYNMGKSTHCLDTKMFNASSASNEVDFIDGKKYRLNDNRYHVVRFARSAQNASLIIDDLPPVSYHPTGR</sequence>
<dbReference type="HOGENOM" id="CLU_076702_1_0_1"/>
<evidence type="ECO:0000256" key="4">
    <source>
        <dbReference type="ARBA" id="ARBA00022989"/>
    </source>
</evidence>
<comment type="caution">
    <text evidence="7">Lacks conserved residue(s) required for the propagation of feature annotation.</text>
</comment>
<dbReference type="InParanoid" id="T1FWV4"/>
<dbReference type="EMBL" id="KB095811">
    <property type="protein sequence ID" value="ESO12656.1"/>
    <property type="molecule type" value="Genomic_DNA"/>
</dbReference>
<dbReference type="Gene3D" id="2.10.25.10">
    <property type="entry name" value="Laminin"/>
    <property type="match status" value="1"/>
</dbReference>
<proteinExistence type="predicted"/>
<gene>
    <name evidence="10" type="primary">20213302</name>
    <name evidence="9" type="ORF">HELRODRAFT_62081</name>
</gene>
<keyword evidence="4" id="KW-1133">Transmembrane helix</keyword>
<evidence type="ECO:0000256" key="5">
    <source>
        <dbReference type="ARBA" id="ARBA00023136"/>
    </source>
</evidence>
<dbReference type="eggNOG" id="KOG3514">
    <property type="taxonomic scope" value="Eukaryota"/>
</dbReference>
<reference evidence="10" key="3">
    <citation type="submission" date="2015-06" db="UniProtKB">
        <authorList>
            <consortium name="EnsemblMetazoa"/>
        </authorList>
    </citation>
    <scope>IDENTIFICATION</scope>
</reference>
<dbReference type="GO" id="GO:0016020">
    <property type="term" value="C:membrane"/>
    <property type="evidence" value="ECO:0007669"/>
    <property type="project" value="UniProtKB-SubCell"/>
</dbReference>
<dbReference type="Gene3D" id="2.60.120.200">
    <property type="match status" value="1"/>
</dbReference>
<dbReference type="OrthoDB" id="6275838at2759"/>
<dbReference type="CDD" id="cd00110">
    <property type="entry name" value="LamG"/>
    <property type="match status" value="1"/>
</dbReference>
<keyword evidence="3" id="KW-0812">Transmembrane</keyword>
<dbReference type="FunFam" id="2.10.25.10:FF:000015">
    <property type="entry name" value="neurexin-1 isoform X1"/>
    <property type="match status" value="1"/>
</dbReference>
<dbReference type="Proteomes" id="UP000015101">
    <property type="component" value="Unassembled WGS sequence"/>
</dbReference>
<name>T1FWV4_HELRO</name>
<dbReference type="GeneID" id="20213302"/>
<dbReference type="Pfam" id="PF02210">
    <property type="entry name" value="Laminin_G_2"/>
    <property type="match status" value="1"/>
</dbReference>
<keyword evidence="6" id="KW-1015">Disulfide bond</keyword>
<evidence type="ECO:0000256" key="3">
    <source>
        <dbReference type="ARBA" id="ARBA00022692"/>
    </source>
</evidence>
<comment type="subcellular location">
    <subcellularLocation>
        <location evidence="1">Membrane</location>
    </subcellularLocation>
</comment>
<keyword evidence="5" id="KW-0472">Membrane</keyword>
<evidence type="ECO:0000256" key="1">
    <source>
        <dbReference type="ARBA" id="ARBA00004370"/>
    </source>
</evidence>
<protein>
    <recommendedName>
        <fullName evidence="8">EGF-like domain-containing protein</fullName>
    </recommendedName>
</protein>
<dbReference type="EMBL" id="AMQM01000213">
    <property type="status" value="NOT_ANNOTATED_CDS"/>
    <property type="molecule type" value="Genomic_DNA"/>
</dbReference>